<dbReference type="RefSeq" id="WP_099478097.1">
    <property type="nucleotide sequence ID" value="NZ_CP016809.1"/>
</dbReference>
<evidence type="ECO:0000256" key="9">
    <source>
        <dbReference type="RuleBase" id="RU363036"/>
    </source>
</evidence>
<dbReference type="PANTHER" id="PTHR43766">
    <property type="entry name" value="TRYPTOPHAN--TRNA LIGASE, MITOCHONDRIAL"/>
    <property type="match status" value="1"/>
</dbReference>
<dbReference type="GO" id="GO:0005524">
    <property type="term" value="F:ATP binding"/>
    <property type="evidence" value="ECO:0007669"/>
    <property type="project" value="UniProtKB-UniRule"/>
</dbReference>
<dbReference type="GO" id="GO:0006436">
    <property type="term" value="P:tryptophanyl-tRNA aminoacylation"/>
    <property type="evidence" value="ECO:0007669"/>
    <property type="project" value="UniProtKB-UniRule"/>
</dbReference>
<feature type="binding site" evidence="8">
    <location>
        <position position="183"/>
    </location>
    <ligand>
        <name>ATP</name>
        <dbReference type="ChEBI" id="CHEBI:30616"/>
    </ligand>
</feature>
<keyword evidence="8" id="KW-0963">Cytoplasm</keyword>
<dbReference type="Gene3D" id="3.40.50.620">
    <property type="entry name" value="HUPs"/>
    <property type="match status" value="1"/>
</dbReference>
<comment type="subcellular location">
    <subcellularLocation>
        <location evidence="8">Cytoplasm</location>
    </subcellularLocation>
</comment>
<dbReference type="PANTHER" id="PTHR43766:SF1">
    <property type="entry name" value="TRYPTOPHAN--TRNA LIGASE, MITOCHONDRIAL"/>
    <property type="match status" value="1"/>
</dbReference>
<evidence type="ECO:0000256" key="3">
    <source>
        <dbReference type="ARBA" id="ARBA00022741"/>
    </source>
</evidence>
<dbReference type="HAMAP" id="MF_00140_B">
    <property type="entry name" value="Trp_tRNA_synth_B"/>
    <property type="match status" value="1"/>
</dbReference>
<dbReference type="InterPro" id="IPR002306">
    <property type="entry name" value="Trp-tRNA-ligase"/>
</dbReference>
<keyword evidence="3 8" id="KW-0547">Nucleotide-binding</keyword>
<feature type="binding site" evidence="8">
    <location>
        <begin position="144"/>
        <end position="146"/>
    </location>
    <ligand>
        <name>ATP</name>
        <dbReference type="ChEBI" id="CHEBI:30616"/>
    </ligand>
</feature>
<sequence>MKRLLSGIKPSGDLNIGGYGGALRQYVKLQHEYDSYFFVPDLHAVTVYQDPKELHQRSRDIAALYIASGIDPDKATIFLQSQVPEHAQLGWLLETQAHFGELKRMTQFKEKSAGQDTVSSALFTYPVLMAADVLLYQATHVPVGDDQKQHLELTRDLADRFNNRYGRTFTMPEPIIQDIGSRIMGLDDPSKKMSKSNPNRNSCVHMMDTPEDIRKKFSKAVTDSDGQVRYDWEQKPAVSNLIEMYSIFSEEEIPVIEKRYEGQGYGTFKKELAEVVIDKLQPIQERFRRIVNSAELDLILSDGAKRASEIAGQTLLAAKKAMGFVTF</sequence>
<evidence type="ECO:0000256" key="1">
    <source>
        <dbReference type="ARBA" id="ARBA00005594"/>
    </source>
</evidence>
<comment type="function">
    <text evidence="8">Catalyzes the attachment of tryptophan to tRNA(Trp).</text>
</comment>
<evidence type="ECO:0000313" key="10">
    <source>
        <dbReference type="EMBL" id="ANY73832.1"/>
    </source>
</evidence>
<dbReference type="InterPro" id="IPR014729">
    <property type="entry name" value="Rossmann-like_a/b/a_fold"/>
</dbReference>
<keyword evidence="2 8" id="KW-0436">Ligase</keyword>
<dbReference type="GO" id="GO:0004830">
    <property type="term" value="F:tryptophan-tRNA ligase activity"/>
    <property type="evidence" value="ECO:0007669"/>
    <property type="project" value="UniProtKB-UniRule"/>
</dbReference>
<feature type="binding site" evidence="8">
    <location>
        <begin position="192"/>
        <end position="196"/>
    </location>
    <ligand>
        <name>ATP</name>
        <dbReference type="ChEBI" id="CHEBI:30616"/>
    </ligand>
</feature>
<dbReference type="InterPro" id="IPR024109">
    <property type="entry name" value="Trp-tRNA-ligase_bac-type"/>
</dbReference>
<dbReference type="EC" id="6.1.1.2" evidence="8"/>
<feature type="short sequence motif" description="'KMSKS' region" evidence="8">
    <location>
        <begin position="192"/>
        <end position="196"/>
    </location>
</feature>
<evidence type="ECO:0000256" key="2">
    <source>
        <dbReference type="ARBA" id="ARBA00022598"/>
    </source>
</evidence>
<comment type="caution">
    <text evidence="8">Lacks conserved residue(s) required for the propagation of feature annotation.</text>
</comment>
<comment type="similarity">
    <text evidence="1 8 9">Belongs to the class-I aminoacyl-tRNA synthetase family.</text>
</comment>
<dbReference type="FunFam" id="1.10.240.10:FF:000002">
    <property type="entry name" value="Tryptophan--tRNA ligase"/>
    <property type="match status" value="1"/>
</dbReference>
<dbReference type="GO" id="GO:0005829">
    <property type="term" value="C:cytosol"/>
    <property type="evidence" value="ECO:0007669"/>
    <property type="project" value="TreeGrafter"/>
</dbReference>
<keyword evidence="5 8" id="KW-0648">Protein biosynthesis</keyword>
<evidence type="ECO:0000256" key="4">
    <source>
        <dbReference type="ARBA" id="ARBA00022840"/>
    </source>
</evidence>
<gene>
    <name evidence="8" type="primary">trpS</name>
    <name evidence="10" type="ORF">BBD41_15285</name>
</gene>
<dbReference type="InterPro" id="IPR002305">
    <property type="entry name" value="aa-tRNA-synth_Ic"/>
</dbReference>
<dbReference type="SUPFAM" id="SSF52374">
    <property type="entry name" value="Nucleotidylyl transferase"/>
    <property type="match status" value="1"/>
</dbReference>
<dbReference type="InterPro" id="IPR050203">
    <property type="entry name" value="Trp-tRNA_synthetase"/>
</dbReference>
<dbReference type="PRINTS" id="PR01039">
    <property type="entry name" value="TRNASYNTHTRP"/>
</dbReference>
<name>A0A1B2E1N5_9BACL</name>
<dbReference type="AlphaFoldDB" id="A0A1B2E1N5"/>
<dbReference type="Gene3D" id="1.10.240.10">
    <property type="entry name" value="Tyrosyl-Transfer RNA Synthetase"/>
    <property type="match status" value="1"/>
</dbReference>
<reference evidence="10" key="1">
    <citation type="submission" date="2016-08" db="EMBL/GenBank/DDBJ databases">
        <title>Complete Genome Seqeunce of Paenibacillus sp. nov. IHBB 9852 from high altitute lake of Indian trans-Himalayas.</title>
        <authorList>
            <person name="Kiran S."/>
            <person name="Swarnkar M.K."/>
            <person name="Rana A."/>
            <person name="Tewari R."/>
            <person name="Gulati A."/>
        </authorList>
    </citation>
    <scope>NUCLEOTIDE SEQUENCE [LARGE SCALE GENOMIC DNA]</scope>
    <source>
        <strain evidence="10">IHBB 9852</strain>
    </source>
</reference>
<dbReference type="KEGG" id="pib:BBD41_15285"/>
<accession>A0A1B2E1N5</accession>
<dbReference type="EMBL" id="CP016809">
    <property type="protein sequence ID" value="ANY73832.1"/>
    <property type="molecule type" value="Genomic_DNA"/>
</dbReference>
<organism evidence="10">
    <name type="scientific">Paenibacillus ihbetae</name>
    <dbReference type="NCBI Taxonomy" id="1870820"/>
    <lineage>
        <taxon>Bacteria</taxon>
        <taxon>Bacillati</taxon>
        <taxon>Bacillota</taxon>
        <taxon>Bacilli</taxon>
        <taxon>Bacillales</taxon>
        <taxon>Paenibacillaceae</taxon>
        <taxon>Paenibacillus</taxon>
    </lineage>
</organism>
<feature type="binding site" evidence="8">
    <location>
        <begin position="9"/>
        <end position="11"/>
    </location>
    <ligand>
        <name>ATP</name>
        <dbReference type="ChEBI" id="CHEBI:30616"/>
    </ligand>
</feature>
<dbReference type="NCBIfam" id="TIGR00233">
    <property type="entry name" value="trpS"/>
    <property type="match status" value="1"/>
</dbReference>
<feature type="binding site" evidence="8">
    <location>
        <position position="132"/>
    </location>
    <ligand>
        <name>L-tryptophan</name>
        <dbReference type="ChEBI" id="CHEBI:57912"/>
    </ligand>
</feature>
<keyword evidence="4 8" id="KW-0067">ATP-binding</keyword>
<evidence type="ECO:0000256" key="7">
    <source>
        <dbReference type="ARBA" id="ARBA00049929"/>
    </source>
</evidence>
<protein>
    <recommendedName>
        <fullName evidence="8">Tryptophan--tRNA ligase</fullName>
        <ecNumber evidence="8">6.1.1.2</ecNumber>
    </recommendedName>
    <alternativeName>
        <fullName evidence="8">Tryptophanyl-tRNA synthetase</fullName>
        <shortName evidence="8">TrpRS</shortName>
    </alternativeName>
</protein>
<keyword evidence="6 8" id="KW-0030">Aminoacyl-tRNA synthetase</keyword>
<dbReference type="CDD" id="cd00806">
    <property type="entry name" value="TrpRS_core"/>
    <property type="match status" value="1"/>
</dbReference>
<evidence type="ECO:0000256" key="8">
    <source>
        <dbReference type="HAMAP-Rule" id="MF_00140"/>
    </source>
</evidence>
<evidence type="ECO:0000256" key="5">
    <source>
        <dbReference type="ARBA" id="ARBA00022917"/>
    </source>
</evidence>
<dbReference type="Pfam" id="PF00579">
    <property type="entry name" value="tRNA-synt_1b"/>
    <property type="match status" value="1"/>
</dbReference>
<proteinExistence type="inferred from homology"/>
<evidence type="ECO:0000256" key="6">
    <source>
        <dbReference type="ARBA" id="ARBA00023146"/>
    </source>
</evidence>
<comment type="catalytic activity">
    <reaction evidence="7 8">
        <text>tRNA(Trp) + L-tryptophan + ATP = L-tryptophyl-tRNA(Trp) + AMP + diphosphate + H(+)</text>
        <dbReference type="Rhea" id="RHEA:24080"/>
        <dbReference type="Rhea" id="RHEA-COMP:9671"/>
        <dbReference type="Rhea" id="RHEA-COMP:9705"/>
        <dbReference type="ChEBI" id="CHEBI:15378"/>
        <dbReference type="ChEBI" id="CHEBI:30616"/>
        <dbReference type="ChEBI" id="CHEBI:33019"/>
        <dbReference type="ChEBI" id="CHEBI:57912"/>
        <dbReference type="ChEBI" id="CHEBI:78442"/>
        <dbReference type="ChEBI" id="CHEBI:78535"/>
        <dbReference type="ChEBI" id="CHEBI:456215"/>
        <dbReference type="EC" id="6.1.1.2"/>
    </reaction>
</comment>
<comment type="subunit">
    <text evidence="8">Homodimer.</text>
</comment>